<protein>
    <recommendedName>
        <fullName evidence="4">DUF1275 domain-containing protein</fullName>
    </recommendedName>
</protein>
<comment type="caution">
    <text evidence="2">The sequence shown here is derived from an EMBL/GenBank/DDBJ whole genome shotgun (WGS) entry which is preliminary data.</text>
</comment>
<reference evidence="2 3" key="1">
    <citation type="submission" date="2015-03" db="EMBL/GenBank/DDBJ databases">
        <authorList>
            <person name="Zheng J."/>
            <person name="Ganezle M."/>
        </authorList>
    </citation>
    <scope>NUCLEOTIDE SEQUENCE [LARGE SCALE GENOMIC DNA]</scope>
    <source>
        <strain evidence="2 3">LP38</strain>
    </source>
</reference>
<dbReference type="STRING" id="216463.VC81_00785"/>
<dbReference type="Pfam" id="PF06912">
    <property type="entry name" value="DUF1275"/>
    <property type="match status" value="1"/>
</dbReference>
<feature type="transmembrane region" description="Helical" evidence="1">
    <location>
        <begin position="70"/>
        <end position="87"/>
    </location>
</feature>
<dbReference type="AlphaFoldDB" id="A0A0F3RUP4"/>
<feature type="transmembrane region" description="Helical" evidence="1">
    <location>
        <begin position="206"/>
        <end position="224"/>
    </location>
</feature>
<organism evidence="2 3">
    <name type="scientific">Levilactobacillus spicheri</name>
    <dbReference type="NCBI Taxonomy" id="216463"/>
    <lineage>
        <taxon>Bacteria</taxon>
        <taxon>Bacillati</taxon>
        <taxon>Bacillota</taxon>
        <taxon>Bacilli</taxon>
        <taxon>Lactobacillales</taxon>
        <taxon>Lactobacillaceae</taxon>
        <taxon>Levilactobacillus</taxon>
    </lineage>
</organism>
<evidence type="ECO:0000313" key="3">
    <source>
        <dbReference type="Proteomes" id="UP000033491"/>
    </source>
</evidence>
<keyword evidence="1" id="KW-0472">Membrane</keyword>
<dbReference type="Proteomes" id="UP000033491">
    <property type="component" value="Unassembled WGS sequence"/>
</dbReference>
<feature type="transmembrane region" description="Helical" evidence="1">
    <location>
        <begin position="99"/>
        <end position="116"/>
    </location>
</feature>
<dbReference type="PATRIC" id="fig|216463.3.peg.1938"/>
<sequence>MFRMDQVGTKQFRPMMETILTLGATIVMGMIDADTFLNHGAIFVSAQTGNLVVFAVKFVEHGWSAAWVNVPVWVGYFLGCFVAQGLSEHVGQGNKRRQLRWLMFFDVVVYVILSALQNTLPTMWLIFFLGIVAGYELTIFRQVGGIAINNGIMTGNTKNLATNSFKAWFDRDPAARKKQHRIALVLATFLLGCGLGAGMAKFATVTVLWVASAIKLILLFLLFTPNAMDKPTV</sequence>
<proteinExistence type="predicted"/>
<name>A0A0F3RUP4_9LACO</name>
<feature type="transmembrane region" description="Helical" evidence="1">
    <location>
        <begin position="182"/>
        <end position="200"/>
    </location>
</feature>
<evidence type="ECO:0000313" key="2">
    <source>
        <dbReference type="EMBL" id="KJW13753.1"/>
    </source>
</evidence>
<evidence type="ECO:0008006" key="4">
    <source>
        <dbReference type="Google" id="ProtNLM"/>
    </source>
</evidence>
<accession>A0A0F3RUP4</accession>
<dbReference type="EMBL" id="JZCR01000003">
    <property type="protein sequence ID" value="KJW13753.1"/>
    <property type="molecule type" value="Genomic_DNA"/>
</dbReference>
<dbReference type="InterPro" id="IPR010699">
    <property type="entry name" value="DUF1275"/>
</dbReference>
<evidence type="ECO:0000256" key="1">
    <source>
        <dbReference type="SAM" id="Phobius"/>
    </source>
</evidence>
<gene>
    <name evidence="2" type="ORF">VC81_00785</name>
</gene>
<feature type="transmembrane region" description="Helical" evidence="1">
    <location>
        <begin position="122"/>
        <end position="140"/>
    </location>
</feature>
<dbReference type="PANTHER" id="PTHR37314:SF4">
    <property type="entry name" value="UPF0700 TRANSMEMBRANE PROTEIN YOAK"/>
    <property type="match status" value="1"/>
</dbReference>
<keyword evidence="1" id="KW-0812">Transmembrane</keyword>
<keyword evidence="1" id="KW-1133">Transmembrane helix</keyword>
<dbReference type="PANTHER" id="PTHR37314">
    <property type="entry name" value="SLR0142 PROTEIN"/>
    <property type="match status" value="1"/>
</dbReference>